<protein>
    <submittedName>
        <fullName evidence="1">Uncharacterized protein</fullName>
    </submittedName>
</protein>
<dbReference type="Proteomes" id="UP000827282">
    <property type="component" value="Segment"/>
</dbReference>
<name>A0AAE9BZC2_9CAUD</name>
<proteinExistence type="predicted"/>
<organism evidence="1 2">
    <name type="scientific">Halorubrum tailed virus 29</name>
    <dbReference type="NCBI Taxonomy" id="2878010"/>
    <lineage>
        <taxon>Viruses</taxon>
        <taxon>Duplodnaviria</taxon>
        <taxon>Heunggongvirae</taxon>
        <taxon>Uroviricota</taxon>
        <taxon>Caudoviricetes</taxon>
        <taxon>Kirjokansivirales</taxon>
        <taxon>Haloferuviridae</taxon>
        <taxon>Dpdavirus</taxon>
        <taxon>Dpdavirus caudatum</taxon>
        <taxon>Dpdavirus HRTV29</taxon>
    </lineage>
</organism>
<evidence type="ECO:0000313" key="2">
    <source>
        <dbReference type="Proteomes" id="UP000827282"/>
    </source>
</evidence>
<gene>
    <name evidence="1" type="ORF">HRTV-29_gp35</name>
</gene>
<accession>A0AAE9BZC2</accession>
<sequence length="63" mass="6639">MSDLRDDLTEIDGVGEATADKVLAVLADHGASDTDPLLEKAKAAAERGDDRNAAVFLRRAGDE</sequence>
<reference evidence="1" key="1">
    <citation type="submission" date="2021-05" db="EMBL/GenBank/DDBJ databases">
        <title>Diversity, taxonomy and evolution of archaeal viruses of the class Caudoviricetes.</title>
        <authorList>
            <person name="Liu Y."/>
            <person name="Demina T.A."/>
            <person name="Roux S."/>
            <person name="Aiewsakun P."/>
            <person name="Kazlauskas D."/>
            <person name="Simmonds P."/>
            <person name="Prangishvili D."/>
            <person name="Oksanen H.M."/>
            <person name="Krupovic M."/>
        </authorList>
    </citation>
    <scope>NUCLEOTIDE SEQUENCE</scope>
    <source>
        <strain evidence="1">HRTV-29/29</strain>
    </source>
</reference>
<keyword evidence="2" id="KW-1185">Reference proteome</keyword>
<dbReference type="EMBL" id="MZ334526">
    <property type="protein sequence ID" value="UBF23313.1"/>
    <property type="molecule type" value="Genomic_DNA"/>
</dbReference>
<evidence type="ECO:0000313" key="1">
    <source>
        <dbReference type="EMBL" id="UBF23313.1"/>
    </source>
</evidence>